<proteinExistence type="predicted"/>
<gene>
    <name evidence="2" type="ORF">ACFPWV_19755</name>
</gene>
<reference evidence="3" key="1">
    <citation type="journal article" date="2019" name="Int. J. Syst. Evol. Microbiol.">
        <title>The Global Catalogue of Microorganisms (GCM) 10K type strain sequencing project: providing services to taxonomists for standard genome sequencing and annotation.</title>
        <authorList>
            <consortium name="The Broad Institute Genomics Platform"/>
            <consortium name="The Broad Institute Genome Sequencing Center for Infectious Disease"/>
            <person name="Wu L."/>
            <person name="Ma J."/>
        </authorList>
    </citation>
    <scope>NUCLEOTIDE SEQUENCE [LARGE SCALE GENOMIC DNA]</scope>
    <source>
        <strain evidence="3">CGMCC 4.7131</strain>
    </source>
</reference>
<evidence type="ECO:0000313" key="3">
    <source>
        <dbReference type="Proteomes" id="UP001596035"/>
    </source>
</evidence>
<accession>A0ABW0DTD5</accession>
<name>A0ABW0DTD5_9ACTN</name>
<dbReference type="EMBL" id="JBHSKN010000018">
    <property type="protein sequence ID" value="MFC5242122.1"/>
    <property type="molecule type" value="Genomic_DNA"/>
</dbReference>
<organism evidence="2 3">
    <name type="scientific">Streptomyces atrovirens</name>
    <dbReference type="NCBI Taxonomy" id="285556"/>
    <lineage>
        <taxon>Bacteria</taxon>
        <taxon>Bacillati</taxon>
        <taxon>Actinomycetota</taxon>
        <taxon>Actinomycetes</taxon>
        <taxon>Kitasatosporales</taxon>
        <taxon>Streptomycetaceae</taxon>
        <taxon>Streptomyces</taxon>
    </lineage>
</organism>
<feature type="coiled-coil region" evidence="1">
    <location>
        <begin position="91"/>
        <end position="150"/>
    </location>
</feature>
<dbReference type="Proteomes" id="UP001596035">
    <property type="component" value="Unassembled WGS sequence"/>
</dbReference>
<sequence>MTDSTDETLQTVRTAFARLARENPGLTDIDHKIMRAFEQLMLGRPAITDGRTSAVNICAEAGVSRASYYRSRVAKVIKEIFNSPAVHRPETDELRQEITRLKQSGAQLRRDKSAEIRELRATVAAYANQIQVLALRNADLEKDAQLLRAQLDGRDAGVIMQLREPGQPGAEPQLTEP</sequence>
<dbReference type="Gene3D" id="1.20.5.1700">
    <property type="match status" value="1"/>
</dbReference>
<evidence type="ECO:0000313" key="2">
    <source>
        <dbReference type="EMBL" id="MFC5242122.1"/>
    </source>
</evidence>
<keyword evidence="1" id="KW-0175">Coiled coil</keyword>
<protein>
    <submittedName>
        <fullName evidence="2">Uncharacterized protein</fullName>
    </submittedName>
</protein>
<evidence type="ECO:0000256" key="1">
    <source>
        <dbReference type="SAM" id="Coils"/>
    </source>
</evidence>
<dbReference type="RefSeq" id="WP_344555017.1">
    <property type="nucleotide sequence ID" value="NZ_BAAATG010000001.1"/>
</dbReference>
<comment type="caution">
    <text evidence="2">The sequence shown here is derived from an EMBL/GenBank/DDBJ whole genome shotgun (WGS) entry which is preliminary data.</text>
</comment>
<keyword evidence="3" id="KW-1185">Reference proteome</keyword>